<comment type="caution">
    <text evidence="1">The sequence shown here is derived from an EMBL/GenBank/DDBJ whole genome shotgun (WGS) entry which is preliminary data.</text>
</comment>
<proteinExistence type="predicted"/>
<dbReference type="Proteomes" id="UP000828390">
    <property type="component" value="Unassembled WGS sequence"/>
</dbReference>
<accession>A0A9D4K8U6</accession>
<reference evidence="1" key="1">
    <citation type="journal article" date="2019" name="bioRxiv">
        <title>The Genome of the Zebra Mussel, Dreissena polymorpha: A Resource for Invasive Species Research.</title>
        <authorList>
            <person name="McCartney M.A."/>
            <person name="Auch B."/>
            <person name="Kono T."/>
            <person name="Mallez S."/>
            <person name="Zhang Y."/>
            <person name="Obille A."/>
            <person name="Becker A."/>
            <person name="Abrahante J.E."/>
            <person name="Garbe J."/>
            <person name="Badalamenti J.P."/>
            <person name="Herman A."/>
            <person name="Mangelson H."/>
            <person name="Liachko I."/>
            <person name="Sullivan S."/>
            <person name="Sone E.D."/>
            <person name="Koren S."/>
            <person name="Silverstein K.A.T."/>
            <person name="Beckman K.B."/>
            <person name="Gohl D.M."/>
        </authorList>
    </citation>
    <scope>NUCLEOTIDE SEQUENCE</scope>
    <source>
        <strain evidence="1">Duluth1</strain>
        <tissue evidence="1">Whole animal</tissue>
    </source>
</reference>
<organism evidence="1 2">
    <name type="scientific">Dreissena polymorpha</name>
    <name type="common">Zebra mussel</name>
    <name type="synonym">Mytilus polymorpha</name>
    <dbReference type="NCBI Taxonomy" id="45954"/>
    <lineage>
        <taxon>Eukaryota</taxon>
        <taxon>Metazoa</taxon>
        <taxon>Spiralia</taxon>
        <taxon>Lophotrochozoa</taxon>
        <taxon>Mollusca</taxon>
        <taxon>Bivalvia</taxon>
        <taxon>Autobranchia</taxon>
        <taxon>Heteroconchia</taxon>
        <taxon>Euheterodonta</taxon>
        <taxon>Imparidentia</taxon>
        <taxon>Neoheterodontei</taxon>
        <taxon>Myida</taxon>
        <taxon>Dreissenoidea</taxon>
        <taxon>Dreissenidae</taxon>
        <taxon>Dreissena</taxon>
    </lineage>
</organism>
<gene>
    <name evidence="1" type="ORF">DPMN_108600</name>
</gene>
<protein>
    <submittedName>
        <fullName evidence="1">Uncharacterized protein</fullName>
    </submittedName>
</protein>
<reference evidence="1" key="2">
    <citation type="submission" date="2020-11" db="EMBL/GenBank/DDBJ databases">
        <authorList>
            <person name="McCartney M.A."/>
            <person name="Auch B."/>
            <person name="Kono T."/>
            <person name="Mallez S."/>
            <person name="Becker A."/>
            <person name="Gohl D.M."/>
            <person name="Silverstein K.A.T."/>
            <person name="Koren S."/>
            <person name="Bechman K.B."/>
            <person name="Herman A."/>
            <person name="Abrahante J.E."/>
            <person name="Garbe J."/>
        </authorList>
    </citation>
    <scope>NUCLEOTIDE SEQUENCE</scope>
    <source>
        <strain evidence="1">Duluth1</strain>
        <tissue evidence="1">Whole animal</tissue>
    </source>
</reference>
<keyword evidence="2" id="KW-1185">Reference proteome</keyword>
<dbReference type="EMBL" id="JAIWYP010000004">
    <property type="protein sequence ID" value="KAH3835252.1"/>
    <property type="molecule type" value="Genomic_DNA"/>
</dbReference>
<dbReference type="AlphaFoldDB" id="A0A9D4K8U6"/>
<evidence type="ECO:0000313" key="2">
    <source>
        <dbReference type="Proteomes" id="UP000828390"/>
    </source>
</evidence>
<evidence type="ECO:0000313" key="1">
    <source>
        <dbReference type="EMBL" id="KAH3835252.1"/>
    </source>
</evidence>
<name>A0A9D4K8U6_DREPO</name>
<sequence>MPYFNKSMSKLSDDVVCKLAVSELETPNSITTDITDLGEDGPLAGGCMTPESTRSHLAEDHHLKRTTTHKRPNHESRNQDGLVLGEALPVRYNCSRGMSRRMQHRLICQRRGTGKGVIVSPISDTDVRPSICTALAAFHQLKNINFDDPVQ</sequence>